<sequence length="1061" mass="115607">MASRGFLLADHNIRPSRRPVRYVASKQTKPIKRKKKKPEWDNTVHDLTVHKATKEEQIRRHEIHLSKNAGSVHLLDKSKDQSLDFTTQTPNTVERCKLAIVQEVLYGQDKFHDVLSESDKTMSVVKDLFGDDPKKYMGFPNITAAPSNLFNGKENRLPVGPVAEMPETPTHLSLLSDSIMRTPALNELPDHDKEDEEPSPKTPPPDKERITFQPTLDVQRFRQYVAEEQSKQAEHPMPTCLTGSRAGQELPPVSSTDGQATIPSTGGDEDCMPFQEGRSTDKVSAHGRVLAGHDSSSQPPSFLSQESSRTVIAGGPNFMKTVSIGEPTSKEVISQHVGDQLTRSVGSGSQGSGKVKTKSSHKQASNSFSSGIRSLDDLKKMVEDLEGEVARYEYETGRQQTKLPSPSSTGSFSGYTASLIATVTKLMGYLKESEVQRKADMVMREQVLQGFEEQRALVDALTNDILHTQEQNLALQNELLEYKKNTDEHLQYLKRELFAVVRSYEYQALSNSINTLYSLNPVALKQGGTDALNSMHDEDHNLEYLPGAPVGQAHEKGEKKSVGHDKRRGVFTDTRDGPSFIPLATPADHDVPQHSTTESNSATSQQEAKVFSQAVDGRGPLKATTWISSENSLSQHHPVAPMVSSQSENELIPAYQNSGSSKVTFGIPGHSEISSNIVMYPPSQVTFTHAGRREGSSSRPIAGISSEPNVAPVNLPPQASTSSRVPTGFSMNPSHNPQKHPQRQPTIDHAMEPRPIGAQVYKAQGHPKLVRELQPEISEGMEARPEDPQGFSVQDNSQARHGLQPAIANAMEPRPGDPQGFSAQSHPQAKQGLHPAFGNAMKPGPARPPAFSGQGNSQVQGPTGQRATVSAVGLLPDGPQGSLVRPQDGSLIFSQAAPSGPAVTSTQTVSVLHHQHQPHQQGHSQPNTKAERISKPKGFAAVSRNTVCGLPANHQLRERLQNMANRQKGVTARQSDQDSGNVQDLEGQHPRPTSPHVHFQEPPVAGNGQQSVEPGQEQISPPLSPIPHRNPTVKRSTAPPDKRVVINLPNAWSDVSSTISL</sequence>
<evidence type="ECO:0000256" key="12">
    <source>
        <dbReference type="SAM" id="MobiDB-lite"/>
    </source>
</evidence>
<evidence type="ECO:0000256" key="6">
    <source>
        <dbReference type="ARBA" id="ARBA00022776"/>
    </source>
</evidence>
<evidence type="ECO:0000256" key="10">
    <source>
        <dbReference type="ARBA" id="ARBA00030722"/>
    </source>
</evidence>
<feature type="region of interest" description="Disordered" evidence="12">
    <location>
        <begin position="781"/>
        <end position="800"/>
    </location>
</feature>
<gene>
    <name evidence="13" type="primary">Spice1</name>
    <name evidence="13" type="ORF">AWC38_SpisGene15017</name>
</gene>
<dbReference type="STRING" id="50429.A0A2B4RWD9"/>
<feature type="region of interest" description="Disordered" evidence="12">
    <location>
        <begin position="339"/>
        <end position="369"/>
    </location>
</feature>
<accession>A0A2B4RWD9</accession>
<dbReference type="GO" id="GO:0046599">
    <property type="term" value="P:regulation of centriole replication"/>
    <property type="evidence" value="ECO:0007669"/>
    <property type="project" value="TreeGrafter"/>
</dbReference>
<dbReference type="PANTHER" id="PTHR31167">
    <property type="entry name" value="SPINDLE AND CENTRIOLE ASSOCIATED PROTEIN 1 SPICE1"/>
    <property type="match status" value="1"/>
</dbReference>
<dbReference type="GO" id="GO:0005819">
    <property type="term" value="C:spindle"/>
    <property type="evidence" value="ECO:0007669"/>
    <property type="project" value="UniProtKB-SubCell"/>
</dbReference>
<evidence type="ECO:0000256" key="7">
    <source>
        <dbReference type="ARBA" id="ARBA00023054"/>
    </source>
</evidence>
<feature type="region of interest" description="Disordered" evidence="12">
    <location>
        <begin position="688"/>
        <end position="749"/>
    </location>
</feature>
<protein>
    <recommendedName>
        <fullName evidence="3">Spindle and centriole-associated protein 1</fullName>
    </recommendedName>
    <alternativeName>
        <fullName evidence="10">Coiled-coil domain-containing protein 52</fullName>
    </alternativeName>
</protein>
<feature type="compositionally biased region" description="Polar residues" evidence="12">
    <location>
        <begin position="253"/>
        <end position="264"/>
    </location>
</feature>
<evidence type="ECO:0000313" key="14">
    <source>
        <dbReference type="Proteomes" id="UP000225706"/>
    </source>
</evidence>
<feature type="compositionally biased region" description="Basic and acidic residues" evidence="12">
    <location>
        <begin position="553"/>
        <end position="576"/>
    </location>
</feature>
<feature type="region of interest" description="Disordered" evidence="12">
    <location>
        <begin position="809"/>
        <end position="866"/>
    </location>
</feature>
<dbReference type="GO" id="GO:0051310">
    <property type="term" value="P:metaphase chromosome alignment"/>
    <property type="evidence" value="ECO:0007669"/>
    <property type="project" value="TreeGrafter"/>
</dbReference>
<name>A0A2B4RWD9_STYPI</name>
<dbReference type="GO" id="GO:0005814">
    <property type="term" value="C:centriole"/>
    <property type="evidence" value="ECO:0007669"/>
    <property type="project" value="UniProtKB-SubCell"/>
</dbReference>
<keyword evidence="5" id="KW-0132">Cell division</keyword>
<feature type="region of interest" description="Disordered" evidence="12">
    <location>
        <begin position="188"/>
        <end position="211"/>
    </location>
</feature>
<feature type="compositionally biased region" description="Polar residues" evidence="12">
    <location>
        <begin position="717"/>
        <end position="736"/>
    </location>
</feature>
<dbReference type="Proteomes" id="UP000225706">
    <property type="component" value="Unassembled WGS sequence"/>
</dbReference>
<feature type="compositionally biased region" description="Polar residues" evidence="12">
    <location>
        <begin position="593"/>
        <end position="606"/>
    </location>
</feature>
<keyword evidence="14" id="KW-1185">Reference proteome</keyword>
<keyword evidence="8" id="KW-0206">Cytoskeleton</keyword>
<dbReference type="GO" id="GO:0051301">
    <property type="term" value="P:cell division"/>
    <property type="evidence" value="ECO:0007669"/>
    <property type="project" value="UniProtKB-KW"/>
</dbReference>
<feature type="region of interest" description="Disordered" evidence="12">
    <location>
        <begin position="966"/>
        <end position="1042"/>
    </location>
</feature>
<dbReference type="EMBL" id="LSMT01000313">
    <property type="protein sequence ID" value="PFX20532.1"/>
    <property type="molecule type" value="Genomic_DNA"/>
</dbReference>
<feature type="compositionally biased region" description="Polar residues" evidence="12">
    <location>
        <begin position="972"/>
        <end position="982"/>
    </location>
</feature>
<feature type="region of interest" description="Disordered" evidence="12">
    <location>
        <begin position="548"/>
        <end position="606"/>
    </location>
</feature>
<feature type="coiled-coil region" evidence="11">
    <location>
        <begin position="458"/>
        <end position="485"/>
    </location>
</feature>
<reference evidence="14" key="1">
    <citation type="journal article" date="2017" name="bioRxiv">
        <title>Comparative analysis of the genomes of Stylophora pistillata and Acropora digitifera provides evidence for extensive differences between species of corals.</title>
        <authorList>
            <person name="Voolstra C.R."/>
            <person name="Li Y."/>
            <person name="Liew Y.J."/>
            <person name="Baumgarten S."/>
            <person name="Zoccola D."/>
            <person name="Flot J.-F."/>
            <person name="Tambutte S."/>
            <person name="Allemand D."/>
            <person name="Aranda M."/>
        </authorList>
    </citation>
    <scope>NUCLEOTIDE SEQUENCE [LARGE SCALE GENOMIC DNA]</scope>
</reference>
<comment type="subcellular location">
    <subcellularLocation>
        <location evidence="1">Cytoplasm</location>
        <location evidence="1">Cytoskeleton</location>
        <location evidence="1">Microtubule organizing center</location>
        <location evidence="1">Centrosome</location>
        <location evidence="1">Centriole</location>
    </subcellularLocation>
    <subcellularLocation>
        <location evidence="2">Cytoplasm</location>
        <location evidence="2">Cytoskeleton</location>
        <location evidence="2">Spindle</location>
    </subcellularLocation>
</comment>
<evidence type="ECO:0000256" key="8">
    <source>
        <dbReference type="ARBA" id="ARBA00023212"/>
    </source>
</evidence>
<keyword evidence="9" id="KW-0131">Cell cycle</keyword>
<dbReference type="OrthoDB" id="5980554at2759"/>
<evidence type="ECO:0000256" key="1">
    <source>
        <dbReference type="ARBA" id="ARBA00004114"/>
    </source>
</evidence>
<dbReference type="Pfam" id="PF15678">
    <property type="entry name" value="SPICE"/>
    <property type="match status" value="1"/>
</dbReference>
<dbReference type="GO" id="GO:0005813">
    <property type="term" value="C:centrosome"/>
    <property type="evidence" value="ECO:0007669"/>
    <property type="project" value="TreeGrafter"/>
</dbReference>
<evidence type="ECO:0000256" key="4">
    <source>
        <dbReference type="ARBA" id="ARBA00022490"/>
    </source>
</evidence>
<evidence type="ECO:0000256" key="2">
    <source>
        <dbReference type="ARBA" id="ARBA00004186"/>
    </source>
</evidence>
<dbReference type="AlphaFoldDB" id="A0A2B4RWD9"/>
<feature type="region of interest" description="Disordered" evidence="12">
    <location>
        <begin position="228"/>
        <end position="270"/>
    </location>
</feature>
<evidence type="ECO:0000313" key="13">
    <source>
        <dbReference type="EMBL" id="PFX20532.1"/>
    </source>
</evidence>
<evidence type="ECO:0000256" key="11">
    <source>
        <dbReference type="SAM" id="Coils"/>
    </source>
</evidence>
<comment type="caution">
    <text evidence="13">The sequence shown here is derived from an EMBL/GenBank/DDBJ whole genome shotgun (WGS) entry which is preliminary data.</text>
</comment>
<dbReference type="GO" id="GO:0090307">
    <property type="term" value="P:mitotic spindle assembly"/>
    <property type="evidence" value="ECO:0007669"/>
    <property type="project" value="InterPro"/>
</dbReference>
<feature type="region of interest" description="Disordered" evidence="12">
    <location>
        <begin position="892"/>
        <end position="932"/>
    </location>
</feature>
<keyword evidence="6" id="KW-0498">Mitosis</keyword>
<evidence type="ECO:0000256" key="3">
    <source>
        <dbReference type="ARBA" id="ARBA00018313"/>
    </source>
</evidence>
<keyword evidence="7 11" id="KW-0175">Coiled coil</keyword>
<evidence type="ECO:0000256" key="9">
    <source>
        <dbReference type="ARBA" id="ARBA00023306"/>
    </source>
</evidence>
<keyword evidence="4" id="KW-0963">Cytoplasm</keyword>
<feature type="compositionally biased region" description="Polar residues" evidence="12">
    <location>
        <begin position="853"/>
        <end position="866"/>
    </location>
</feature>
<evidence type="ECO:0000256" key="5">
    <source>
        <dbReference type="ARBA" id="ARBA00022618"/>
    </source>
</evidence>
<proteinExistence type="predicted"/>
<dbReference type="PANTHER" id="PTHR31167:SF3">
    <property type="entry name" value="SPINDLE AND CENTRIOLE-ASSOCIATED PROTEIN 1"/>
    <property type="match status" value="1"/>
</dbReference>
<feature type="compositionally biased region" description="Polar residues" evidence="12">
    <location>
        <begin position="1007"/>
        <end position="1021"/>
    </location>
</feature>
<organism evidence="13 14">
    <name type="scientific">Stylophora pistillata</name>
    <name type="common">Smooth cauliflower coral</name>
    <dbReference type="NCBI Taxonomy" id="50429"/>
    <lineage>
        <taxon>Eukaryota</taxon>
        <taxon>Metazoa</taxon>
        <taxon>Cnidaria</taxon>
        <taxon>Anthozoa</taxon>
        <taxon>Hexacorallia</taxon>
        <taxon>Scleractinia</taxon>
        <taxon>Astrocoeniina</taxon>
        <taxon>Pocilloporidae</taxon>
        <taxon>Stylophora</taxon>
    </lineage>
</organism>
<dbReference type="InterPro" id="IPR031387">
    <property type="entry name" value="SPICE1"/>
</dbReference>
<feature type="compositionally biased region" description="Polar residues" evidence="12">
    <location>
        <begin position="892"/>
        <end position="910"/>
    </location>
</feature>